<dbReference type="InterPro" id="IPR036047">
    <property type="entry name" value="F-box-like_dom_sf"/>
</dbReference>
<accession>V5EVF0</accession>
<gene>
    <name evidence="3" type="ORF">PSEUBRA_SCAF21g03434</name>
</gene>
<dbReference type="AlphaFoldDB" id="V5EVF0"/>
<feature type="region of interest" description="Disordered" evidence="2">
    <location>
        <begin position="561"/>
        <end position="581"/>
    </location>
</feature>
<dbReference type="SUPFAM" id="SSF50985">
    <property type="entry name" value="RCC1/BLIP-II"/>
    <property type="match status" value="1"/>
</dbReference>
<evidence type="ECO:0000256" key="1">
    <source>
        <dbReference type="PROSITE-ProRule" id="PRU00235"/>
    </source>
</evidence>
<dbReference type="GO" id="GO:0005737">
    <property type="term" value="C:cytoplasm"/>
    <property type="evidence" value="ECO:0007669"/>
    <property type="project" value="TreeGrafter"/>
</dbReference>
<organism evidence="3 4">
    <name type="scientific">Kalmanozyma brasiliensis (strain GHG001)</name>
    <name type="common">Yeast</name>
    <name type="synonym">Pseudozyma brasiliensis</name>
    <dbReference type="NCBI Taxonomy" id="1365824"/>
    <lineage>
        <taxon>Eukaryota</taxon>
        <taxon>Fungi</taxon>
        <taxon>Dikarya</taxon>
        <taxon>Basidiomycota</taxon>
        <taxon>Ustilaginomycotina</taxon>
        <taxon>Ustilaginomycetes</taxon>
        <taxon>Ustilaginales</taxon>
        <taxon>Ustilaginaceae</taxon>
        <taxon>Kalmanozyma</taxon>
    </lineage>
</organism>
<protein>
    <recommendedName>
        <fullName evidence="5">F-box domain-containing protein</fullName>
    </recommendedName>
</protein>
<dbReference type="Proteomes" id="UP000019377">
    <property type="component" value="Unassembled WGS sequence"/>
</dbReference>
<dbReference type="eggNOG" id="KOG1426">
    <property type="taxonomic scope" value="Eukaryota"/>
</dbReference>
<dbReference type="RefSeq" id="XP_016292202.1">
    <property type="nucleotide sequence ID" value="XM_016436478.1"/>
</dbReference>
<keyword evidence="4" id="KW-1185">Reference proteome</keyword>
<feature type="compositionally biased region" description="Polar residues" evidence="2">
    <location>
        <begin position="564"/>
        <end position="581"/>
    </location>
</feature>
<reference evidence="4" key="1">
    <citation type="journal article" date="2013" name="Genome Announc.">
        <title>Draft genome sequence of Pseudozyma brasiliensis sp. nov. strain GHG001, a high producer of endo-1,4-xylanase isolated from an insect pest of sugarcane.</title>
        <authorList>
            <person name="Oliveira J.V.D.C."/>
            <person name="dos Santos R.A.C."/>
            <person name="Borges T.A."/>
            <person name="Riano-Pachon D.M."/>
            <person name="Goldman G.H."/>
        </authorList>
    </citation>
    <scope>NUCLEOTIDE SEQUENCE [LARGE SCALE GENOMIC DNA]</scope>
    <source>
        <strain evidence="4">GHG001</strain>
    </source>
</reference>
<sequence length="627" mass="68149">MPLNPLDLPLPLVVDNLLPLLPNRDLATLRSVSRHAKTLVEDEVLWRRKVLSDFTFPPHASARMGGWFNLYCGLSSPRVYVWGQLDNGRLGLAQLPAPVREDARGSGGGVPYPVELESVGASRMLHGGQGSDGEDRVGAVVEIVAGGWGFHARTSTGRVWFWGTMDGETFAGPVTPMRDPGKIVPHPQLLDALPPIAALSGGRCHAVALTTENKILEWRSWGTVWEHQGLDVAGEVTQLEAGWSFTALLTHDGAVWVWYSDWSADAFTRTYYAGNPRAAMMHAEPVGHEGRTVFTVDVTPVQLPPLTPPTDADVQDRIIQIAAGEDFLIALTATGQLYRMDLHLPPPTSEDHLLRRRILEARDDPDDRDLDARVHAALMGRYLRTRATWERLSAFEDPTSSPAFDPAWLYAPGADGKSTVGKVSHISAHFRRFVAFLPTHTPGADGEAGTLVLLGTPSGKEPELIPELQCRGVIKVTMGDYHYGALTERGEILTWGAFSKGALGNWAPPWAPVANESRPYDPGNVEEQGDEGERGWLDNLIPLPRIFRGPMQPRIGFAGRGRVQRSSAGRGQVREGQSQADVATPTVVNVHPQGQGKGTPFAFDIAFAGWHSSALVMDAPVASAEGE</sequence>
<dbReference type="OrthoDB" id="61110at2759"/>
<feature type="repeat" description="RCC1" evidence="1">
    <location>
        <begin position="157"/>
        <end position="212"/>
    </location>
</feature>
<dbReference type="InterPro" id="IPR051553">
    <property type="entry name" value="Ran_GTPase-activating"/>
</dbReference>
<proteinExistence type="predicted"/>
<dbReference type="STRING" id="1365824.V5EVF0"/>
<dbReference type="SUPFAM" id="SSF81383">
    <property type="entry name" value="F-box domain"/>
    <property type="match status" value="1"/>
</dbReference>
<dbReference type="PROSITE" id="PS50012">
    <property type="entry name" value="RCC1_3"/>
    <property type="match status" value="1"/>
</dbReference>
<evidence type="ECO:0000313" key="4">
    <source>
        <dbReference type="Proteomes" id="UP000019377"/>
    </source>
</evidence>
<dbReference type="PANTHER" id="PTHR45982:SF3">
    <property type="entry name" value="F-BOX PROTEIN POF9"/>
    <property type="match status" value="1"/>
</dbReference>
<dbReference type="GeneID" id="27419116"/>
<dbReference type="OMA" id="FPYLDAK"/>
<name>V5EVF0_KALBG</name>
<evidence type="ECO:0000256" key="2">
    <source>
        <dbReference type="SAM" id="MobiDB-lite"/>
    </source>
</evidence>
<evidence type="ECO:0000313" key="3">
    <source>
        <dbReference type="EMBL" id="EST07213.1"/>
    </source>
</evidence>
<evidence type="ECO:0008006" key="5">
    <source>
        <dbReference type="Google" id="ProtNLM"/>
    </source>
</evidence>
<dbReference type="InterPro" id="IPR009091">
    <property type="entry name" value="RCC1/BLIP-II"/>
</dbReference>
<dbReference type="Gene3D" id="2.130.10.30">
    <property type="entry name" value="Regulator of chromosome condensation 1/beta-lactamase-inhibitor protein II"/>
    <property type="match status" value="3"/>
</dbReference>
<dbReference type="EMBL" id="KI545864">
    <property type="protein sequence ID" value="EST07213.1"/>
    <property type="molecule type" value="Genomic_DNA"/>
</dbReference>
<dbReference type="GO" id="GO:0005085">
    <property type="term" value="F:guanyl-nucleotide exchange factor activity"/>
    <property type="evidence" value="ECO:0007669"/>
    <property type="project" value="TreeGrafter"/>
</dbReference>
<dbReference type="PANTHER" id="PTHR45982">
    <property type="entry name" value="REGULATOR OF CHROMOSOME CONDENSATION"/>
    <property type="match status" value="1"/>
</dbReference>
<dbReference type="HOGENOM" id="CLU_017519_0_0_1"/>
<dbReference type="InterPro" id="IPR000408">
    <property type="entry name" value="Reg_chr_condens"/>
</dbReference>